<dbReference type="InterPro" id="IPR054566">
    <property type="entry name" value="ManC/GMP-like_b-helix"/>
</dbReference>
<dbReference type="GO" id="GO:0005525">
    <property type="term" value="F:GTP binding"/>
    <property type="evidence" value="ECO:0007669"/>
    <property type="project" value="UniProtKB-KW"/>
</dbReference>
<reference evidence="10 11" key="2">
    <citation type="submission" date="2008-11" db="EMBL/GenBank/DDBJ databases">
        <authorList>
            <person name="Fulton L."/>
            <person name="Clifton S."/>
            <person name="Fulton B."/>
            <person name="Xu J."/>
            <person name="Minx P."/>
            <person name="Pepin K.H."/>
            <person name="Johnson M."/>
            <person name="Bhonagiri V."/>
            <person name="Nash W.E."/>
            <person name="Mardis E.R."/>
            <person name="Wilson R.K."/>
        </authorList>
    </citation>
    <scope>NUCLEOTIDE SEQUENCE [LARGE SCALE GENOMIC DNA]</scope>
    <source>
        <strain evidence="10 11">ATCC 43243</strain>
    </source>
</reference>
<dbReference type="GO" id="GO:0004475">
    <property type="term" value="F:mannose-1-phosphate guanylyltransferase (GTP) activity"/>
    <property type="evidence" value="ECO:0007669"/>
    <property type="project" value="UniProtKB-EC"/>
</dbReference>
<keyword evidence="6" id="KW-0342">GTP-binding</keyword>
<feature type="domain" description="MannoseP isomerase/GMP-like beta-helix" evidence="9">
    <location>
        <begin position="298"/>
        <end position="352"/>
    </location>
</feature>
<dbReference type="EC" id="2.7.7.13" evidence="2"/>
<evidence type="ECO:0000256" key="3">
    <source>
        <dbReference type="ARBA" id="ARBA00022679"/>
    </source>
</evidence>
<evidence type="ECO:0000259" key="8">
    <source>
        <dbReference type="Pfam" id="PF00483"/>
    </source>
</evidence>
<evidence type="ECO:0000256" key="2">
    <source>
        <dbReference type="ARBA" id="ARBA00012387"/>
    </source>
</evidence>
<dbReference type="PANTHER" id="PTHR46390:SF1">
    <property type="entry name" value="MANNOSE-1-PHOSPHATE GUANYLYLTRANSFERASE"/>
    <property type="match status" value="1"/>
</dbReference>
<dbReference type="AlphaFoldDB" id="B7AUD3"/>
<dbReference type="EMBL" id="ABVQ01000037">
    <property type="protein sequence ID" value="EEC55824.1"/>
    <property type="molecule type" value="Genomic_DNA"/>
</dbReference>
<dbReference type="InterPro" id="IPR051161">
    <property type="entry name" value="Mannose-6P_isomerase_type2"/>
</dbReference>
<dbReference type="InterPro" id="IPR029044">
    <property type="entry name" value="Nucleotide-diphossugar_trans"/>
</dbReference>
<evidence type="ECO:0000259" key="9">
    <source>
        <dbReference type="Pfam" id="PF22640"/>
    </source>
</evidence>
<keyword evidence="5" id="KW-0547">Nucleotide-binding</keyword>
<comment type="caution">
    <text evidence="10">The sequence shown here is derived from an EMBL/GenBank/DDBJ whole genome shotgun (WGS) entry which is preliminary data.</text>
</comment>
<evidence type="ECO:0000256" key="4">
    <source>
        <dbReference type="ARBA" id="ARBA00022695"/>
    </source>
</evidence>
<dbReference type="InterPro" id="IPR049577">
    <property type="entry name" value="GMPP_N"/>
</dbReference>
<sequence length="361" mass="40149">MKRTALIMAGGKGERFWPKSRVTLPKQFLSFTDDGRTMIQLTVERISPLVDIKDVYIATNRNYKELVMQQLPGIPEKNILCEPVGRNTAPCIGLGAVHVMKQCEADGEQDALMIVLASDHLIKHNDIFIDTLKAGCDVAAKQENLVTIGITPNYPETGYGYIKYNRDAKNGESYAVDAFVEKPDLDTARKYLASGDYLWNSGMFIWKVSTILDNFKKFMPSTYDGLMKIKASVGTAEEDKVLADEFPNLESQSVDYGIMEKASDIYILPGTFGWDDVGSWLAVGRIKKNDENGNVVNGNVVTVNTQNCVLEGRDKLIATVGLRDMVVVDTEDAILISTKENAGEIKQVLAKLREQNKNEYL</sequence>
<dbReference type="STRING" id="483218.BACPEC_02331"/>
<dbReference type="PANTHER" id="PTHR46390">
    <property type="entry name" value="MANNOSE-1-PHOSPHATE GUANYLYLTRANSFERASE"/>
    <property type="match status" value="1"/>
</dbReference>
<keyword evidence="4" id="KW-0548">Nucleotidyltransferase</keyword>
<dbReference type="Pfam" id="PF00483">
    <property type="entry name" value="NTP_transferase"/>
    <property type="match status" value="1"/>
</dbReference>
<dbReference type="eggNOG" id="COG0836">
    <property type="taxonomic scope" value="Bacteria"/>
</dbReference>
<evidence type="ECO:0000256" key="6">
    <source>
        <dbReference type="ARBA" id="ARBA00023134"/>
    </source>
</evidence>
<feature type="domain" description="Nucleotidyl transferase" evidence="8">
    <location>
        <begin position="5"/>
        <end position="290"/>
    </location>
</feature>
<evidence type="ECO:0000256" key="5">
    <source>
        <dbReference type="ARBA" id="ARBA00022741"/>
    </source>
</evidence>
<dbReference type="Pfam" id="PF22640">
    <property type="entry name" value="ManC_GMP_beta-helix"/>
    <property type="match status" value="1"/>
</dbReference>
<dbReference type="SUPFAM" id="SSF159283">
    <property type="entry name" value="Guanosine diphospho-D-mannose pyrophosphorylase/mannose-6-phosphate isomerase linker domain"/>
    <property type="match status" value="1"/>
</dbReference>
<dbReference type="Proteomes" id="UP000003136">
    <property type="component" value="Unassembled WGS sequence"/>
</dbReference>
<evidence type="ECO:0000313" key="10">
    <source>
        <dbReference type="EMBL" id="EEC55824.1"/>
    </source>
</evidence>
<organism evidence="10 11">
    <name type="scientific">[Bacteroides] pectinophilus ATCC 43243</name>
    <dbReference type="NCBI Taxonomy" id="483218"/>
    <lineage>
        <taxon>Bacteria</taxon>
        <taxon>Bacillati</taxon>
        <taxon>Bacillota</taxon>
        <taxon>Clostridia</taxon>
        <taxon>Eubacteriales</taxon>
    </lineage>
</organism>
<gene>
    <name evidence="10" type="ORF">BACPEC_02331</name>
</gene>
<dbReference type="FunFam" id="3.90.550.10:FF:000046">
    <property type="entry name" value="Mannose-1-phosphate guanylyltransferase (GDP)"/>
    <property type="match status" value="1"/>
</dbReference>
<dbReference type="GO" id="GO:0009298">
    <property type="term" value="P:GDP-mannose biosynthetic process"/>
    <property type="evidence" value="ECO:0007669"/>
    <property type="project" value="TreeGrafter"/>
</dbReference>
<accession>B7AUD3</accession>
<keyword evidence="11" id="KW-1185">Reference proteome</keyword>
<dbReference type="InterPro" id="IPR005835">
    <property type="entry name" value="NTP_transferase_dom"/>
</dbReference>
<dbReference type="CDD" id="cd02509">
    <property type="entry name" value="GDP-M1P_Guanylyltransferase"/>
    <property type="match status" value="1"/>
</dbReference>
<evidence type="ECO:0000256" key="1">
    <source>
        <dbReference type="ARBA" id="ARBA00006115"/>
    </source>
</evidence>
<dbReference type="SUPFAM" id="SSF53448">
    <property type="entry name" value="Nucleotide-diphospho-sugar transferases"/>
    <property type="match status" value="1"/>
</dbReference>
<dbReference type="HOGENOM" id="CLU_035527_0_1_9"/>
<evidence type="ECO:0000313" key="11">
    <source>
        <dbReference type="Proteomes" id="UP000003136"/>
    </source>
</evidence>
<keyword evidence="3" id="KW-0808">Transferase</keyword>
<comment type="catalytic activity">
    <reaction evidence="7">
        <text>alpha-D-mannose 1-phosphate + GTP + H(+) = GDP-alpha-D-mannose + diphosphate</text>
        <dbReference type="Rhea" id="RHEA:15229"/>
        <dbReference type="ChEBI" id="CHEBI:15378"/>
        <dbReference type="ChEBI" id="CHEBI:33019"/>
        <dbReference type="ChEBI" id="CHEBI:37565"/>
        <dbReference type="ChEBI" id="CHEBI:57527"/>
        <dbReference type="ChEBI" id="CHEBI:58409"/>
        <dbReference type="EC" id="2.7.7.13"/>
    </reaction>
</comment>
<proteinExistence type="inferred from homology"/>
<protein>
    <recommendedName>
        <fullName evidence="2">mannose-1-phosphate guanylyltransferase</fullName>
        <ecNumber evidence="2">2.7.7.13</ecNumber>
    </recommendedName>
</protein>
<evidence type="ECO:0000256" key="7">
    <source>
        <dbReference type="ARBA" id="ARBA00047343"/>
    </source>
</evidence>
<comment type="similarity">
    <text evidence="1">Belongs to the mannose-6-phosphate isomerase type 2 family.</text>
</comment>
<reference evidence="10 11" key="1">
    <citation type="submission" date="2008-11" db="EMBL/GenBank/DDBJ databases">
        <title>Draft genome sequence of Bacteroides pectinophilus (ATCC 43243).</title>
        <authorList>
            <person name="Sudarsanam P."/>
            <person name="Ley R."/>
            <person name="Guruge J."/>
            <person name="Turnbaugh P.J."/>
            <person name="Mahowald M."/>
            <person name="Liep D."/>
            <person name="Gordon J."/>
        </authorList>
    </citation>
    <scope>NUCLEOTIDE SEQUENCE [LARGE SCALE GENOMIC DNA]</scope>
    <source>
        <strain evidence="10 11">ATCC 43243</strain>
    </source>
</reference>
<dbReference type="Gene3D" id="3.90.550.10">
    <property type="entry name" value="Spore Coat Polysaccharide Biosynthesis Protein SpsA, Chain A"/>
    <property type="match status" value="1"/>
</dbReference>
<name>B7AUD3_9FIRM</name>